<protein>
    <submittedName>
        <fullName evidence="1 2">Uncharacterized protein</fullName>
    </submittedName>
</protein>
<reference evidence="3" key="2">
    <citation type="submission" date="2012-11" db="EMBL/GenBank/DDBJ databases">
        <authorList>
            <person name="Kuo A."/>
            <person name="Curtis B.A."/>
            <person name="Tanifuji G."/>
            <person name="Burki F."/>
            <person name="Gruber A."/>
            <person name="Irimia M."/>
            <person name="Maruyama S."/>
            <person name="Arias M.C."/>
            <person name="Ball S.G."/>
            <person name="Gile G.H."/>
            <person name="Hirakawa Y."/>
            <person name="Hopkins J.F."/>
            <person name="Rensing S.A."/>
            <person name="Schmutz J."/>
            <person name="Symeonidi A."/>
            <person name="Elias M."/>
            <person name="Eveleigh R.J."/>
            <person name="Herman E.K."/>
            <person name="Klute M.J."/>
            <person name="Nakayama T."/>
            <person name="Obornik M."/>
            <person name="Reyes-Prieto A."/>
            <person name="Armbrust E.V."/>
            <person name="Aves S.J."/>
            <person name="Beiko R.G."/>
            <person name="Coutinho P."/>
            <person name="Dacks J.B."/>
            <person name="Durnford D.G."/>
            <person name="Fast N.M."/>
            <person name="Green B.R."/>
            <person name="Grisdale C."/>
            <person name="Hempe F."/>
            <person name="Henrissat B."/>
            <person name="Hoppner M.P."/>
            <person name="Ishida K.-I."/>
            <person name="Kim E."/>
            <person name="Koreny L."/>
            <person name="Kroth P.G."/>
            <person name="Liu Y."/>
            <person name="Malik S.-B."/>
            <person name="Maier U.G."/>
            <person name="McRose D."/>
            <person name="Mock T."/>
            <person name="Neilson J.A."/>
            <person name="Onodera N.T."/>
            <person name="Poole A.M."/>
            <person name="Pritham E.J."/>
            <person name="Richards T.A."/>
            <person name="Rocap G."/>
            <person name="Roy S.W."/>
            <person name="Sarai C."/>
            <person name="Schaack S."/>
            <person name="Shirato S."/>
            <person name="Slamovits C.H."/>
            <person name="Spencer D.F."/>
            <person name="Suzuki S."/>
            <person name="Worden A.Z."/>
            <person name="Zauner S."/>
            <person name="Barry K."/>
            <person name="Bell C."/>
            <person name="Bharti A.K."/>
            <person name="Crow J.A."/>
            <person name="Grimwood J."/>
            <person name="Kramer R."/>
            <person name="Lindquist E."/>
            <person name="Lucas S."/>
            <person name="Salamov A."/>
            <person name="McFadden G.I."/>
            <person name="Lane C.E."/>
            <person name="Keeling P.J."/>
            <person name="Gray M.W."/>
            <person name="Grigoriev I.V."/>
            <person name="Archibald J.M."/>
        </authorList>
    </citation>
    <scope>NUCLEOTIDE SEQUENCE</scope>
    <source>
        <strain evidence="3">CCMP2712</strain>
    </source>
</reference>
<accession>L1IGG0</accession>
<dbReference type="GeneID" id="17292003"/>
<organism evidence="1">
    <name type="scientific">Guillardia theta (strain CCMP2712)</name>
    <name type="common">Cryptophyte</name>
    <dbReference type="NCBI Taxonomy" id="905079"/>
    <lineage>
        <taxon>Eukaryota</taxon>
        <taxon>Cryptophyceae</taxon>
        <taxon>Pyrenomonadales</taxon>
        <taxon>Geminigeraceae</taxon>
        <taxon>Guillardia</taxon>
    </lineage>
</organism>
<reference evidence="1 3" key="1">
    <citation type="journal article" date="2012" name="Nature">
        <title>Algal genomes reveal evolutionary mosaicism and the fate of nucleomorphs.</title>
        <authorList>
            <consortium name="DOE Joint Genome Institute"/>
            <person name="Curtis B.A."/>
            <person name="Tanifuji G."/>
            <person name="Burki F."/>
            <person name="Gruber A."/>
            <person name="Irimia M."/>
            <person name="Maruyama S."/>
            <person name="Arias M.C."/>
            <person name="Ball S.G."/>
            <person name="Gile G.H."/>
            <person name="Hirakawa Y."/>
            <person name="Hopkins J.F."/>
            <person name="Kuo A."/>
            <person name="Rensing S.A."/>
            <person name="Schmutz J."/>
            <person name="Symeonidi A."/>
            <person name="Elias M."/>
            <person name="Eveleigh R.J."/>
            <person name="Herman E.K."/>
            <person name="Klute M.J."/>
            <person name="Nakayama T."/>
            <person name="Obornik M."/>
            <person name="Reyes-Prieto A."/>
            <person name="Armbrust E.V."/>
            <person name="Aves S.J."/>
            <person name="Beiko R.G."/>
            <person name="Coutinho P."/>
            <person name="Dacks J.B."/>
            <person name="Durnford D.G."/>
            <person name="Fast N.M."/>
            <person name="Green B.R."/>
            <person name="Grisdale C.J."/>
            <person name="Hempel F."/>
            <person name="Henrissat B."/>
            <person name="Hoppner M.P."/>
            <person name="Ishida K."/>
            <person name="Kim E."/>
            <person name="Koreny L."/>
            <person name="Kroth P.G."/>
            <person name="Liu Y."/>
            <person name="Malik S.B."/>
            <person name="Maier U.G."/>
            <person name="McRose D."/>
            <person name="Mock T."/>
            <person name="Neilson J.A."/>
            <person name="Onodera N.T."/>
            <person name="Poole A.M."/>
            <person name="Pritham E.J."/>
            <person name="Richards T.A."/>
            <person name="Rocap G."/>
            <person name="Roy S.W."/>
            <person name="Sarai C."/>
            <person name="Schaack S."/>
            <person name="Shirato S."/>
            <person name="Slamovits C.H."/>
            <person name="Spencer D.F."/>
            <person name="Suzuki S."/>
            <person name="Worden A.Z."/>
            <person name="Zauner S."/>
            <person name="Barry K."/>
            <person name="Bell C."/>
            <person name="Bharti A.K."/>
            <person name="Crow J.A."/>
            <person name="Grimwood J."/>
            <person name="Kramer R."/>
            <person name="Lindquist E."/>
            <person name="Lucas S."/>
            <person name="Salamov A."/>
            <person name="McFadden G.I."/>
            <person name="Lane C.E."/>
            <person name="Keeling P.J."/>
            <person name="Gray M.W."/>
            <person name="Grigoriev I.V."/>
            <person name="Archibald J.M."/>
        </authorList>
    </citation>
    <scope>NUCLEOTIDE SEQUENCE</scope>
    <source>
        <strain evidence="1 3">CCMP2712</strain>
    </source>
</reference>
<reference evidence="2" key="3">
    <citation type="submission" date="2015-06" db="UniProtKB">
        <authorList>
            <consortium name="EnsemblProtists"/>
        </authorList>
    </citation>
    <scope>IDENTIFICATION</scope>
</reference>
<dbReference type="HOGENOM" id="CLU_2089419_0_0_1"/>
<evidence type="ECO:0000313" key="3">
    <source>
        <dbReference type="Proteomes" id="UP000011087"/>
    </source>
</evidence>
<proteinExistence type="predicted"/>
<evidence type="ECO:0000313" key="1">
    <source>
        <dbReference type="EMBL" id="EKX35298.1"/>
    </source>
</evidence>
<sequence length="117" mass="13666">MWSGEGTGKDTQREGVSSQRIAELFRSMASMRVRAQGVDKISTLYDFDVSISLEQWLSLVKQESSRKAPLSRNWQSLPIDELRQLALERGMGEDSKEAERIKLVKFLREWDREYRVR</sequence>
<dbReference type="PaxDb" id="55529-EKX35298"/>
<dbReference type="RefSeq" id="XP_005822278.1">
    <property type="nucleotide sequence ID" value="XM_005822221.1"/>
</dbReference>
<dbReference type="Proteomes" id="UP000011087">
    <property type="component" value="Unassembled WGS sequence"/>
</dbReference>
<evidence type="ECO:0000313" key="2">
    <source>
        <dbReference type="EnsemblProtists" id="EKX35298"/>
    </source>
</evidence>
<dbReference type="KEGG" id="gtt:GUITHDRAFT_118532"/>
<dbReference type="EMBL" id="JH993093">
    <property type="protein sequence ID" value="EKX35298.1"/>
    <property type="molecule type" value="Genomic_DNA"/>
</dbReference>
<dbReference type="AlphaFoldDB" id="L1IGG0"/>
<gene>
    <name evidence="1" type="ORF">GUITHDRAFT_118532</name>
</gene>
<dbReference type="EnsemblProtists" id="EKX35298">
    <property type="protein sequence ID" value="EKX35298"/>
    <property type="gene ID" value="GUITHDRAFT_118532"/>
</dbReference>
<name>L1IGG0_GUITC</name>
<keyword evidence="3" id="KW-1185">Reference proteome</keyword>